<protein>
    <recommendedName>
        <fullName evidence="3">TIGR00375 family protein</fullName>
    </recommendedName>
</protein>
<dbReference type="PANTHER" id="PTHR40084">
    <property type="entry name" value="PHOSPHOHYDROLASE, PHP FAMILY"/>
    <property type="match status" value="1"/>
</dbReference>
<keyword evidence="2" id="KW-1185">Reference proteome</keyword>
<dbReference type="SUPFAM" id="SSF47781">
    <property type="entry name" value="RuvA domain 2-like"/>
    <property type="match status" value="1"/>
</dbReference>
<dbReference type="STRING" id="1794912.AXX12_05180"/>
<accession>A0A154BU95</accession>
<dbReference type="Proteomes" id="UP000076268">
    <property type="component" value="Unassembled WGS sequence"/>
</dbReference>
<dbReference type="OrthoDB" id="9810135at2"/>
<evidence type="ECO:0008006" key="3">
    <source>
        <dbReference type="Google" id="ProtNLM"/>
    </source>
</evidence>
<dbReference type="InterPro" id="IPR010994">
    <property type="entry name" value="RuvA_2-like"/>
</dbReference>
<dbReference type="AlphaFoldDB" id="A0A154BU95"/>
<reference evidence="1 2" key="1">
    <citation type="submission" date="2016-02" db="EMBL/GenBank/DDBJ databases">
        <title>Anaerosporomusa subterraneum gen. nov., sp. nov., a spore-forming obligate anaerobe isolated from saprolite.</title>
        <authorList>
            <person name="Choi J.K."/>
            <person name="Shah M."/>
            <person name="Yee N."/>
        </authorList>
    </citation>
    <scope>NUCLEOTIDE SEQUENCE [LARGE SCALE GENOMIC DNA]</scope>
    <source>
        <strain evidence="1 2">RU4</strain>
    </source>
</reference>
<name>A0A154BU95_ANASB</name>
<sequence>MKQFFADLHIHVGCTDNGTWVKIPTSRRLTVRNILHEADCRKGIDIIGVVDCMSPPVLADLRQLLAEGMIRVQSGGGYLFEGGTALMLGAEIETAEADGKQSHTLIFLPDIETMTAFSATMSKHIRNIGLSSQNAHMTLGNLIDIAVGFEALIIPAHIFTPHKGLYGSCTRRMANILSDKQIQSLAAVELGLSADAMMADRIAELSELSFITNSDAHSPDKIAREYNLLLLAEPSYQELALALARKGGRRVATNYGLDPRLGKYHRTLCDACGHVEIENKTVALCPACGSKKVVRGVFDRIDDIADFSLPQHPDFRVPYHYQIPLGFIPGVGKVAIDRLLAAFGSEMAVLHRATQHEIAAVVGEKTAAAILAARSGEARIVAGAGGIYGRMLKM</sequence>
<evidence type="ECO:0000313" key="1">
    <source>
        <dbReference type="EMBL" id="KYZ77502.1"/>
    </source>
</evidence>
<dbReference type="RefSeq" id="WP_066239968.1">
    <property type="nucleotide sequence ID" value="NZ_LSGP01000013.1"/>
</dbReference>
<dbReference type="Gene3D" id="1.10.150.20">
    <property type="entry name" value="5' to 3' exonuclease, C-terminal subdomain"/>
    <property type="match status" value="1"/>
</dbReference>
<organism evidence="1 2">
    <name type="scientific">Anaerosporomusa subterranea</name>
    <dbReference type="NCBI Taxonomy" id="1794912"/>
    <lineage>
        <taxon>Bacteria</taxon>
        <taxon>Bacillati</taxon>
        <taxon>Bacillota</taxon>
        <taxon>Negativicutes</taxon>
        <taxon>Acetonemataceae</taxon>
        <taxon>Anaerosporomusa</taxon>
    </lineage>
</organism>
<dbReference type="EMBL" id="LSGP01000013">
    <property type="protein sequence ID" value="KYZ77502.1"/>
    <property type="molecule type" value="Genomic_DNA"/>
</dbReference>
<dbReference type="PANTHER" id="PTHR40084:SF1">
    <property type="entry name" value="PHOSPHOTRANSFERASE"/>
    <property type="match status" value="1"/>
</dbReference>
<dbReference type="CDD" id="cd19067">
    <property type="entry name" value="PfuEndoQ-like"/>
    <property type="match status" value="1"/>
</dbReference>
<dbReference type="SUPFAM" id="SSF89550">
    <property type="entry name" value="PHP domain-like"/>
    <property type="match status" value="1"/>
</dbReference>
<proteinExistence type="predicted"/>
<dbReference type="Gene3D" id="3.20.20.140">
    <property type="entry name" value="Metal-dependent hydrolases"/>
    <property type="match status" value="1"/>
</dbReference>
<evidence type="ECO:0000313" key="2">
    <source>
        <dbReference type="Proteomes" id="UP000076268"/>
    </source>
</evidence>
<gene>
    <name evidence="1" type="ORF">AXX12_05180</name>
</gene>
<comment type="caution">
    <text evidence="1">The sequence shown here is derived from an EMBL/GenBank/DDBJ whole genome shotgun (WGS) entry which is preliminary data.</text>
</comment>
<dbReference type="InterPro" id="IPR016195">
    <property type="entry name" value="Pol/histidinol_Pase-like"/>
</dbReference>